<protein>
    <submittedName>
        <fullName evidence="2">Competence protein CoiA family protein</fullName>
    </submittedName>
</protein>
<name>A0ABU7KHV9_9ACTN</name>
<sequence length="417" mass="46791">MTYDHRLVQTATLGGRRSDEPVFLPMERHLALGFRDRHQDATFWCGELLGGCGGQVGVKIYREKVAHFAHHSSTNQCTRQHGGFDSADHLFAGKHVNLWLDAQGLPRRKALFEGDFENGGTCHRLTLPATGKGPAILFEFTERIGPGVRRLLDQGADLPQAWFVRDNTELVHRLTRSEGHALRFRMRTEGFERKVDVGTTSLEGRTWWRPIEECSLEMKRPTEPPAVTLPGKTQQARAVPVPRSPGARAPGEVLPHPYIGRLRTALEQRKWRDVREYSTRLRQILNTSDIGIIRYRHEADELLEVSGKALRGLLPKAVLVPRTKERSTALRAPQAHEAPVGPQVQDDRAPSRVPLVPRQGRPVPSTDKAPGEARRSGKRIQPGHPTPAVLAQRSGVASTIDENALRQLQERFNTRRL</sequence>
<evidence type="ECO:0000313" key="2">
    <source>
        <dbReference type="EMBL" id="MEE2048893.1"/>
    </source>
</evidence>
<dbReference type="RefSeq" id="WP_330156205.1">
    <property type="nucleotide sequence ID" value="NZ_BAAAJA010000006.1"/>
</dbReference>
<feature type="region of interest" description="Disordered" evidence="1">
    <location>
        <begin position="221"/>
        <end position="255"/>
    </location>
</feature>
<dbReference type="Proteomes" id="UP001348641">
    <property type="component" value="Unassembled WGS sequence"/>
</dbReference>
<dbReference type="EMBL" id="JAUUCC010000001">
    <property type="protein sequence ID" value="MEE2048893.1"/>
    <property type="molecule type" value="Genomic_DNA"/>
</dbReference>
<proteinExistence type="predicted"/>
<gene>
    <name evidence="2" type="ORF">Q8A49_00080</name>
</gene>
<reference evidence="2 3" key="1">
    <citation type="submission" date="2023-07" db="EMBL/GenBank/DDBJ databases">
        <authorList>
            <person name="Girao M."/>
            <person name="Carvalho M.F."/>
        </authorList>
    </citation>
    <scope>NUCLEOTIDE SEQUENCE [LARGE SCALE GENOMIC DNA]</scope>
    <source>
        <strain evidence="2 3">66/93</strain>
    </source>
</reference>
<accession>A0ABU7KHV9</accession>
<evidence type="ECO:0000256" key="1">
    <source>
        <dbReference type="SAM" id="MobiDB-lite"/>
    </source>
</evidence>
<evidence type="ECO:0000313" key="3">
    <source>
        <dbReference type="Proteomes" id="UP001348641"/>
    </source>
</evidence>
<feature type="region of interest" description="Disordered" evidence="1">
    <location>
        <begin position="325"/>
        <end position="395"/>
    </location>
</feature>
<comment type="caution">
    <text evidence="2">The sequence shown here is derived from an EMBL/GenBank/DDBJ whole genome shotgun (WGS) entry which is preliminary data.</text>
</comment>
<organism evidence="2 3">
    <name type="scientific">Nocardiopsis tropica</name>
    <dbReference type="NCBI Taxonomy" id="109330"/>
    <lineage>
        <taxon>Bacteria</taxon>
        <taxon>Bacillati</taxon>
        <taxon>Actinomycetota</taxon>
        <taxon>Actinomycetes</taxon>
        <taxon>Streptosporangiales</taxon>
        <taxon>Nocardiopsidaceae</taxon>
        <taxon>Nocardiopsis</taxon>
    </lineage>
</organism>